<evidence type="ECO:0008006" key="4">
    <source>
        <dbReference type="Google" id="ProtNLM"/>
    </source>
</evidence>
<dbReference type="AlphaFoldDB" id="A0A7X5UED4"/>
<keyword evidence="1" id="KW-0812">Transmembrane</keyword>
<gene>
    <name evidence="2" type="ORF">HBF25_20135</name>
</gene>
<sequence>MKLATKALCKGVVLVVAGVAIAMAGVLLNAQHAARERAQANLRMSIEVVHDFADQSWELLRLRGQVLAGDPAFVDYVTQSLVPDAKLGGVVDKLSISRLLNERRQGDDILMLLDAEGMEVTGIGVIGKTPEVIQHDPLVIAAISEGKTAQGIWLDNGAMAWVVIHPLMRGRTPQGYLVTASRATDASFAKLARLVHGDVALLTSLAPHSLYSGGLDARYVDLLGAHQRDVLAVKTPTGQALALDNEATAIDTWITPFDTAQGHAAWVVLNSRTGFLHSLDTETLHLVLGIAFFGLFALACVIVQWASTWRPLGQLADAYDSGRGTIGRVKGNALLRDVRDRLELASRTRR</sequence>
<reference evidence="2 3" key="1">
    <citation type="submission" date="2020-03" db="EMBL/GenBank/DDBJ databases">
        <authorList>
            <person name="Lai Q."/>
        </authorList>
    </citation>
    <scope>NUCLEOTIDE SEQUENCE [LARGE SCALE GENOMIC DNA]</scope>
    <source>
        <strain evidence="2 3">CCUG 25036</strain>
    </source>
</reference>
<keyword evidence="1" id="KW-0472">Membrane</keyword>
<name>A0A7X5UED4_9GAMM</name>
<evidence type="ECO:0000313" key="3">
    <source>
        <dbReference type="Proteomes" id="UP000490980"/>
    </source>
</evidence>
<dbReference type="Proteomes" id="UP000490980">
    <property type="component" value="Unassembled WGS sequence"/>
</dbReference>
<dbReference type="RefSeq" id="WP_166952023.1">
    <property type="nucleotide sequence ID" value="NZ_JAARLZ010000014.1"/>
</dbReference>
<proteinExistence type="predicted"/>
<protein>
    <recommendedName>
        <fullName evidence="4">Double Cache domain-containing protein</fullName>
    </recommendedName>
</protein>
<organism evidence="2 3">
    <name type="scientific">Luteibacter anthropi</name>
    <dbReference type="NCBI Taxonomy" id="564369"/>
    <lineage>
        <taxon>Bacteria</taxon>
        <taxon>Pseudomonadati</taxon>
        <taxon>Pseudomonadota</taxon>
        <taxon>Gammaproteobacteria</taxon>
        <taxon>Lysobacterales</taxon>
        <taxon>Rhodanobacteraceae</taxon>
        <taxon>Luteibacter</taxon>
    </lineage>
</organism>
<keyword evidence="3" id="KW-1185">Reference proteome</keyword>
<accession>A0A7X5UED4</accession>
<feature type="transmembrane region" description="Helical" evidence="1">
    <location>
        <begin position="284"/>
        <end position="306"/>
    </location>
</feature>
<evidence type="ECO:0000256" key="1">
    <source>
        <dbReference type="SAM" id="Phobius"/>
    </source>
</evidence>
<comment type="caution">
    <text evidence="2">The sequence shown here is derived from an EMBL/GenBank/DDBJ whole genome shotgun (WGS) entry which is preliminary data.</text>
</comment>
<evidence type="ECO:0000313" key="2">
    <source>
        <dbReference type="EMBL" id="NII08702.1"/>
    </source>
</evidence>
<keyword evidence="1" id="KW-1133">Transmembrane helix</keyword>
<dbReference type="EMBL" id="JAARLZ010000014">
    <property type="protein sequence ID" value="NII08702.1"/>
    <property type="molecule type" value="Genomic_DNA"/>
</dbReference>